<dbReference type="Gene3D" id="3.40.50.300">
    <property type="entry name" value="P-loop containing nucleotide triphosphate hydrolases"/>
    <property type="match status" value="1"/>
</dbReference>
<evidence type="ECO:0000256" key="7">
    <source>
        <dbReference type="ARBA" id="ARBA00022840"/>
    </source>
</evidence>
<evidence type="ECO:0000256" key="5">
    <source>
        <dbReference type="ARBA" id="ARBA00022741"/>
    </source>
</evidence>
<dbReference type="Gene3D" id="3.90.70.10">
    <property type="entry name" value="Cysteine proteinases"/>
    <property type="match status" value="1"/>
</dbReference>
<evidence type="ECO:0000256" key="11">
    <source>
        <dbReference type="ARBA" id="ARBA00043264"/>
    </source>
</evidence>
<dbReference type="Pfam" id="PF00664">
    <property type="entry name" value="ABC_membrane"/>
    <property type="match status" value="1"/>
</dbReference>
<keyword evidence="6" id="KW-0645">Protease</keyword>
<dbReference type="GO" id="GO:0006508">
    <property type="term" value="P:proteolysis"/>
    <property type="evidence" value="ECO:0007669"/>
    <property type="project" value="InterPro"/>
</dbReference>
<keyword evidence="3" id="KW-1003">Cell membrane</keyword>
<dbReference type="GO" id="GO:0043213">
    <property type="term" value="P:bacteriocin transport"/>
    <property type="evidence" value="ECO:0007669"/>
    <property type="project" value="UniProtKB-KW"/>
</dbReference>
<keyword evidence="18" id="KW-1185">Reference proteome</keyword>
<dbReference type="GO" id="GO:0140359">
    <property type="term" value="F:ABC-type transporter activity"/>
    <property type="evidence" value="ECO:0007669"/>
    <property type="project" value="InterPro"/>
</dbReference>
<dbReference type="InterPro" id="IPR005074">
    <property type="entry name" value="Peptidase_C39"/>
</dbReference>
<evidence type="ECO:0000256" key="6">
    <source>
        <dbReference type="ARBA" id="ARBA00022807"/>
    </source>
</evidence>
<keyword evidence="11" id="KW-0080">Bacteriocin transport</keyword>
<evidence type="ECO:0000256" key="13">
    <source>
        <dbReference type="SAM" id="Phobius"/>
    </source>
</evidence>
<comment type="subcellular location">
    <subcellularLocation>
        <location evidence="1">Cell membrane</location>
        <topology evidence="1">Multi-pass membrane protein</topology>
    </subcellularLocation>
</comment>
<keyword evidence="2" id="KW-0813">Transport</keyword>
<dbReference type="Pfam" id="PF03412">
    <property type="entry name" value="Peptidase_C39"/>
    <property type="match status" value="1"/>
</dbReference>
<dbReference type="EMBL" id="FNAD01000024">
    <property type="protein sequence ID" value="SDE49168.1"/>
    <property type="molecule type" value="Genomic_DNA"/>
</dbReference>
<protein>
    <submittedName>
        <fullName evidence="17">ABC-type bacteriocin/lantibiotic exporter, contains an N-terminal double-glycine peptidase domain</fullName>
    </submittedName>
</protein>
<dbReference type="AlphaFoldDB" id="A0A1G7DBX4"/>
<feature type="transmembrane region" description="Helical" evidence="13">
    <location>
        <begin position="271"/>
        <end position="292"/>
    </location>
</feature>
<keyword evidence="5" id="KW-0547">Nucleotide-binding</keyword>
<dbReference type="InterPro" id="IPR039421">
    <property type="entry name" value="Type_1_exporter"/>
</dbReference>
<keyword evidence="9 13" id="KW-1133">Transmembrane helix</keyword>
<dbReference type="STRING" id="58114.SAMN05216270_12418"/>
<dbReference type="InterPro" id="IPR003439">
    <property type="entry name" value="ABC_transporter-like_ATP-bd"/>
</dbReference>
<dbReference type="InterPro" id="IPR017871">
    <property type="entry name" value="ABC_transporter-like_CS"/>
</dbReference>
<gene>
    <name evidence="17" type="ORF">SAMN05216270_12418</name>
</gene>
<feature type="domain" description="Peptidase C39" evidence="16">
    <location>
        <begin position="11"/>
        <end position="130"/>
    </location>
</feature>
<dbReference type="PROSITE" id="PS50929">
    <property type="entry name" value="ABC_TM1F"/>
    <property type="match status" value="1"/>
</dbReference>
<dbReference type="PROSITE" id="PS50893">
    <property type="entry name" value="ABC_TRANSPORTER_2"/>
    <property type="match status" value="1"/>
</dbReference>
<dbReference type="Gene3D" id="1.20.1560.10">
    <property type="entry name" value="ABC transporter type 1, transmembrane domain"/>
    <property type="match status" value="1"/>
</dbReference>
<dbReference type="PANTHER" id="PTHR24221:SF654">
    <property type="entry name" value="ATP-BINDING CASSETTE SUB-FAMILY B MEMBER 6"/>
    <property type="match status" value="1"/>
</dbReference>
<accession>A0A1G7DBX4</accession>
<dbReference type="GO" id="GO:0016887">
    <property type="term" value="F:ATP hydrolysis activity"/>
    <property type="evidence" value="ECO:0007669"/>
    <property type="project" value="InterPro"/>
</dbReference>
<proteinExistence type="inferred from homology"/>
<feature type="domain" description="ABC transmembrane type-1" evidence="15">
    <location>
        <begin position="164"/>
        <end position="442"/>
    </location>
</feature>
<evidence type="ECO:0000256" key="2">
    <source>
        <dbReference type="ARBA" id="ARBA00022448"/>
    </source>
</evidence>
<evidence type="ECO:0000256" key="1">
    <source>
        <dbReference type="ARBA" id="ARBA00004651"/>
    </source>
</evidence>
<evidence type="ECO:0000313" key="18">
    <source>
        <dbReference type="Proteomes" id="UP000198949"/>
    </source>
</evidence>
<reference evidence="18" key="1">
    <citation type="submission" date="2016-10" db="EMBL/GenBank/DDBJ databases">
        <authorList>
            <person name="Varghese N."/>
            <person name="Submissions S."/>
        </authorList>
    </citation>
    <scope>NUCLEOTIDE SEQUENCE [LARGE SCALE GENOMIC DNA]</scope>
    <source>
        <strain evidence="18">CGMCC 4.3516</strain>
    </source>
</reference>
<dbReference type="SUPFAM" id="SSF52540">
    <property type="entry name" value="P-loop containing nucleoside triphosphate hydrolases"/>
    <property type="match status" value="1"/>
</dbReference>
<evidence type="ECO:0000259" key="15">
    <source>
        <dbReference type="PROSITE" id="PS50929"/>
    </source>
</evidence>
<dbReference type="GO" id="GO:0008234">
    <property type="term" value="F:cysteine-type peptidase activity"/>
    <property type="evidence" value="ECO:0007669"/>
    <property type="project" value="UniProtKB-KW"/>
</dbReference>
<evidence type="ECO:0000259" key="16">
    <source>
        <dbReference type="PROSITE" id="PS50990"/>
    </source>
</evidence>
<sequence>MSRPKVPLQLQASQVECGAAALAMVLGYYGRHTLVSELRESMGLARDGATAAEILQQARAHGMETRSYRAEPRALRELALPLIVHWNMSHFVVVERFTADGVVVVDPALGRLRLTDKEFSDQFTGIVLELVPGEDFEPRRKQGFGLASFMAPHFPRDPRILGTVLLASALLTALGLLPAFLTGYVIDSVLPTRSADLLWILAGGAAAFAVTNGLVTLARSELLLWMQTRMDWSMMTGFLRHLMSLPYRFFQIRSSGDIVVRVSSTSYVRDLISSQLLAIALDLVLLVVYLAVIGFHSLLFVGIIMLVALAQLVLMAATADRAQQLTERELHLLGEAQSTMIEAVNGAETVKATGAEDVMVRRWSHRFASQLQASLRRQRLDNAINAAMTLVGVLAPMLLLAAGAAMVLQNQLSLGMLMTLIALSGAALSPVAQLGRNIKNFQIVRVHLDRLRDVLDENAEQEPGDRPAPDLDAPISVEGVAFRYSGTGAHVLEDIDLTLRPGTTTAIVGGSGAGKSTLARLLLGLYRPTAGTIRFGDVSVGDVDINALRRRAGIVTQDTDLFGGTVLSNLTIGSDDIDLEAVVEAAGLACIHEDIIAAPMAYDTILGEGGSGMSGGQRQRLALARALVRRPQLLLLDEATSHLDAATEERVHRNLQLLQCTKVVIAHRLSTVRDADRILVLDQGRIVESGTHEELVARGGVYADLIDRQLQNA</sequence>
<keyword evidence="10 13" id="KW-0472">Membrane</keyword>
<dbReference type="InterPro" id="IPR011527">
    <property type="entry name" value="ABC1_TM_dom"/>
</dbReference>
<evidence type="ECO:0000256" key="4">
    <source>
        <dbReference type="ARBA" id="ARBA00022692"/>
    </source>
</evidence>
<dbReference type="GO" id="GO:0005886">
    <property type="term" value="C:plasma membrane"/>
    <property type="evidence" value="ECO:0007669"/>
    <property type="project" value="UniProtKB-SubCell"/>
</dbReference>
<dbReference type="FunFam" id="3.40.50.300:FF:000299">
    <property type="entry name" value="ABC transporter ATP-binding protein/permease"/>
    <property type="match status" value="1"/>
</dbReference>
<dbReference type="SMART" id="SM00382">
    <property type="entry name" value="AAA"/>
    <property type="match status" value="1"/>
</dbReference>
<evidence type="ECO:0000256" key="12">
    <source>
        <dbReference type="ARBA" id="ARBA00061644"/>
    </source>
</evidence>
<dbReference type="CDD" id="cd18779">
    <property type="entry name" value="ABC_6TM_T1SS_like"/>
    <property type="match status" value="1"/>
</dbReference>
<comment type="similarity">
    <text evidence="12">Belongs to the ABC transporter superfamily. Lipid exporter (TC 3.A.1.106) family.</text>
</comment>
<feature type="transmembrane region" description="Helical" evidence="13">
    <location>
        <begin position="386"/>
        <end position="408"/>
    </location>
</feature>
<evidence type="ECO:0000256" key="9">
    <source>
        <dbReference type="ARBA" id="ARBA00022989"/>
    </source>
</evidence>
<dbReference type="PROSITE" id="PS50990">
    <property type="entry name" value="PEPTIDASE_C39"/>
    <property type="match status" value="1"/>
</dbReference>
<dbReference type="PROSITE" id="PS00211">
    <property type="entry name" value="ABC_TRANSPORTER_1"/>
    <property type="match status" value="1"/>
</dbReference>
<evidence type="ECO:0000259" key="14">
    <source>
        <dbReference type="PROSITE" id="PS50893"/>
    </source>
</evidence>
<keyword evidence="7" id="KW-0067">ATP-binding</keyword>
<dbReference type="Proteomes" id="UP000198949">
    <property type="component" value="Unassembled WGS sequence"/>
</dbReference>
<organism evidence="17 18">
    <name type="scientific">Glycomyces harbinensis</name>
    <dbReference type="NCBI Taxonomy" id="58114"/>
    <lineage>
        <taxon>Bacteria</taxon>
        <taxon>Bacillati</taxon>
        <taxon>Actinomycetota</taxon>
        <taxon>Actinomycetes</taxon>
        <taxon>Glycomycetales</taxon>
        <taxon>Glycomycetaceae</taxon>
        <taxon>Glycomyces</taxon>
    </lineage>
</organism>
<dbReference type="RefSeq" id="WP_091040469.1">
    <property type="nucleotide sequence ID" value="NZ_FNAD01000024.1"/>
</dbReference>
<dbReference type="PANTHER" id="PTHR24221">
    <property type="entry name" value="ATP-BINDING CASSETTE SUB-FAMILY B"/>
    <property type="match status" value="1"/>
</dbReference>
<feature type="transmembrane region" description="Helical" evidence="13">
    <location>
        <begin position="198"/>
        <end position="218"/>
    </location>
</feature>
<dbReference type="Pfam" id="PF00005">
    <property type="entry name" value="ABC_tran"/>
    <property type="match status" value="1"/>
</dbReference>
<evidence type="ECO:0000256" key="8">
    <source>
        <dbReference type="ARBA" id="ARBA00022927"/>
    </source>
</evidence>
<feature type="domain" description="ABC transporter" evidence="14">
    <location>
        <begin position="475"/>
        <end position="708"/>
    </location>
</feature>
<feature type="transmembrane region" description="Helical" evidence="13">
    <location>
        <begin position="298"/>
        <end position="319"/>
    </location>
</feature>
<dbReference type="InterPro" id="IPR036640">
    <property type="entry name" value="ABC1_TM_sf"/>
</dbReference>
<keyword evidence="4 13" id="KW-0812">Transmembrane</keyword>
<keyword evidence="6" id="KW-0788">Thiol protease</keyword>
<dbReference type="InterPro" id="IPR027417">
    <property type="entry name" value="P-loop_NTPase"/>
</dbReference>
<dbReference type="GO" id="GO:0015031">
    <property type="term" value="P:protein transport"/>
    <property type="evidence" value="ECO:0007669"/>
    <property type="project" value="UniProtKB-KW"/>
</dbReference>
<dbReference type="OrthoDB" id="9806127at2"/>
<dbReference type="InterPro" id="IPR003593">
    <property type="entry name" value="AAA+_ATPase"/>
</dbReference>
<feature type="transmembrane region" description="Helical" evidence="13">
    <location>
        <begin position="160"/>
        <end position="186"/>
    </location>
</feature>
<evidence type="ECO:0000256" key="10">
    <source>
        <dbReference type="ARBA" id="ARBA00023136"/>
    </source>
</evidence>
<evidence type="ECO:0000256" key="3">
    <source>
        <dbReference type="ARBA" id="ARBA00022475"/>
    </source>
</evidence>
<dbReference type="GO" id="GO:0034040">
    <property type="term" value="F:ATPase-coupled lipid transmembrane transporter activity"/>
    <property type="evidence" value="ECO:0007669"/>
    <property type="project" value="TreeGrafter"/>
</dbReference>
<dbReference type="SUPFAM" id="SSF90123">
    <property type="entry name" value="ABC transporter transmembrane region"/>
    <property type="match status" value="1"/>
</dbReference>
<keyword evidence="8" id="KW-0653">Protein transport</keyword>
<name>A0A1G7DBX4_9ACTN</name>
<evidence type="ECO:0000313" key="17">
    <source>
        <dbReference type="EMBL" id="SDE49168.1"/>
    </source>
</evidence>
<dbReference type="GO" id="GO:0005524">
    <property type="term" value="F:ATP binding"/>
    <property type="evidence" value="ECO:0007669"/>
    <property type="project" value="UniProtKB-KW"/>
</dbReference>
<keyword evidence="6" id="KW-0378">Hydrolase</keyword>